<dbReference type="Proteomes" id="UP000886595">
    <property type="component" value="Unassembled WGS sequence"/>
</dbReference>
<dbReference type="EMBL" id="JAAMPC010000016">
    <property type="protein sequence ID" value="KAG2252268.1"/>
    <property type="molecule type" value="Genomic_DNA"/>
</dbReference>
<keyword evidence="2" id="KW-1185">Reference proteome</keyword>
<protein>
    <submittedName>
        <fullName evidence="1">Uncharacterized protein</fullName>
    </submittedName>
</protein>
<proteinExistence type="predicted"/>
<sequence>MKTSVGNSPYHKVIWRLILFKPCHVTYDITCPFIASISPGSTDHTINNITIASKE</sequence>
<reference evidence="1 2" key="1">
    <citation type="submission" date="2020-02" db="EMBL/GenBank/DDBJ databases">
        <authorList>
            <person name="Ma Q."/>
            <person name="Huang Y."/>
            <person name="Song X."/>
            <person name="Pei D."/>
        </authorList>
    </citation>
    <scope>NUCLEOTIDE SEQUENCE [LARGE SCALE GENOMIC DNA]</scope>
    <source>
        <strain evidence="1">Sxm20200214</strain>
        <tissue evidence="1">Leaf</tissue>
    </source>
</reference>
<dbReference type="AlphaFoldDB" id="A0A8X7PJV3"/>
<organism evidence="1 2">
    <name type="scientific">Brassica carinata</name>
    <name type="common">Ethiopian mustard</name>
    <name type="synonym">Abyssinian cabbage</name>
    <dbReference type="NCBI Taxonomy" id="52824"/>
    <lineage>
        <taxon>Eukaryota</taxon>
        <taxon>Viridiplantae</taxon>
        <taxon>Streptophyta</taxon>
        <taxon>Embryophyta</taxon>
        <taxon>Tracheophyta</taxon>
        <taxon>Spermatophyta</taxon>
        <taxon>Magnoliopsida</taxon>
        <taxon>eudicotyledons</taxon>
        <taxon>Gunneridae</taxon>
        <taxon>Pentapetalae</taxon>
        <taxon>rosids</taxon>
        <taxon>malvids</taxon>
        <taxon>Brassicales</taxon>
        <taxon>Brassicaceae</taxon>
        <taxon>Brassiceae</taxon>
        <taxon>Brassica</taxon>
    </lineage>
</organism>
<gene>
    <name evidence="1" type="ORF">Bca52824_082404</name>
</gene>
<accession>A0A8X7PJV3</accession>
<evidence type="ECO:0000313" key="2">
    <source>
        <dbReference type="Proteomes" id="UP000886595"/>
    </source>
</evidence>
<evidence type="ECO:0000313" key="1">
    <source>
        <dbReference type="EMBL" id="KAG2252268.1"/>
    </source>
</evidence>
<comment type="caution">
    <text evidence="1">The sequence shown here is derived from an EMBL/GenBank/DDBJ whole genome shotgun (WGS) entry which is preliminary data.</text>
</comment>
<name>A0A8X7PJV3_BRACI</name>